<dbReference type="InterPro" id="IPR009057">
    <property type="entry name" value="Homeodomain-like_sf"/>
</dbReference>
<dbReference type="EMBL" id="QNGE01001207">
    <property type="protein sequence ID" value="KAA3678146.1"/>
    <property type="molecule type" value="Genomic_DNA"/>
</dbReference>
<keyword evidence="5" id="KW-0804">Transcription</keyword>
<dbReference type="InterPro" id="IPR023082">
    <property type="entry name" value="Homeo_prospero_dom"/>
</dbReference>
<keyword evidence="2" id="KW-0805">Transcription regulation</keyword>
<evidence type="ECO:0000259" key="7">
    <source>
        <dbReference type="PROSITE" id="PS51818"/>
    </source>
</evidence>
<evidence type="ECO:0000256" key="4">
    <source>
        <dbReference type="ARBA" id="ARBA00023155"/>
    </source>
</evidence>
<dbReference type="InterPro" id="IPR037131">
    <property type="entry name" value="Homeo_prospero_dom_sf"/>
</dbReference>
<evidence type="ECO:0000256" key="6">
    <source>
        <dbReference type="ARBA" id="ARBA00023242"/>
    </source>
</evidence>
<dbReference type="Proteomes" id="UP000324629">
    <property type="component" value="Unassembled WGS sequence"/>
</dbReference>
<evidence type="ECO:0000256" key="1">
    <source>
        <dbReference type="ARBA" id="ARBA00004123"/>
    </source>
</evidence>
<organism evidence="8 9">
    <name type="scientific">Paragonimus westermani</name>
    <dbReference type="NCBI Taxonomy" id="34504"/>
    <lineage>
        <taxon>Eukaryota</taxon>
        <taxon>Metazoa</taxon>
        <taxon>Spiralia</taxon>
        <taxon>Lophotrochozoa</taxon>
        <taxon>Platyhelminthes</taxon>
        <taxon>Trematoda</taxon>
        <taxon>Digenea</taxon>
        <taxon>Plagiorchiida</taxon>
        <taxon>Troglotremata</taxon>
        <taxon>Troglotrematidae</taxon>
        <taxon>Paragonimus</taxon>
    </lineage>
</organism>
<comment type="caution">
    <text evidence="8">The sequence shown here is derived from an EMBL/GenBank/DDBJ whole genome shotgun (WGS) entry which is preliminary data.</text>
</comment>
<dbReference type="AlphaFoldDB" id="A0A5J4NRC9"/>
<reference evidence="8 9" key="1">
    <citation type="journal article" date="2019" name="Gigascience">
        <title>Whole-genome sequence of the oriental lung fluke Paragonimus westermani.</title>
        <authorList>
            <person name="Oey H."/>
            <person name="Zakrzewski M."/>
            <person name="Narain K."/>
            <person name="Devi K.R."/>
            <person name="Agatsuma T."/>
            <person name="Nawaratna S."/>
            <person name="Gobert G.N."/>
            <person name="Jones M.K."/>
            <person name="Ragan M.A."/>
            <person name="McManus D.P."/>
            <person name="Krause L."/>
        </authorList>
    </citation>
    <scope>NUCLEOTIDE SEQUENCE [LARGE SCALE GENOMIC DNA]</scope>
    <source>
        <strain evidence="8 9">IND2009</strain>
    </source>
</reference>
<comment type="subcellular location">
    <subcellularLocation>
        <location evidence="1">Nucleus</location>
    </subcellularLocation>
</comment>
<evidence type="ECO:0000256" key="2">
    <source>
        <dbReference type="ARBA" id="ARBA00023015"/>
    </source>
</evidence>
<protein>
    <recommendedName>
        <fullName evidence="7">Prospero domain-containing protein</fullName>
    </recommendedName>
</protein>
<evidence type="ECO:0000256" key="3">
    <source>
        <dbReference type="ARBA" id="ARBA00023125"/>
    </source>
</evidence>
<accession>A0A5J4NRC9</accession>
<dbReference type="SUPFAM" id="SSF46689">
    <property type="entry name" value="Homeodomain-like"/>
    <property type="match status" value="1"/>
</dbReference>
<sequence>MRPWMMYDLTNLQESNEFLNDHTIMLKGHLPRKVPDHFRVAVEATLREFFNALMSGKDVEQSWKKPIYKIIARMDQPVPEFFKNPNWMEQLADG</sequence>
<keyword evidence="3" id="KW-0238">DNA-binding</keyword>
<keyword evidence="9" id="KW-1185">Reference proteome</keyword>
<dbReference type="GO" id="GO:0000978">
    <property type="term" value="F:RNA polymerase II cis-regulatory region sequence-specific DNA binding"/>
    <property type="evidence" value="ECO:0007669"/>
    <property type="project" value="TreeGrafter"/>
</dbReference>
<dbReference type="PANTHER" id="PTHR12198">
    <property type="entry name" value="HOMEOBOX PROTEIN PROSPERO/PROX-1/CEH-26"/>
    <property type="match status" value="1"/>
</dbReference>
<dbReference type="InterPro" id="IPR039350">
    <property type="entry name" value="Prospero_homeodomain"/>
</dbReference>
<proteinExistence type="predicted"/>
<keyword evidence="6" id="KW-0539">Nucleus</keyword>
<dbReference type="Pfam" id="PF05044">
    <property type="entry name" value="HPD"/>
    <property type="match status" value="1"/>
</dbReference>
<dbReference type="Gene3D" id="1.10.10.500">
    <property type="entry name" value="Homeo-prospero domain"/>
    <property type="match status" value="1"/>
</dbReference>
<dbReference type="GO" id="GO:0005634">
    <property type="term" value="C:nucleus"/>
    <property type="evidence" value="ECO:0007669"/>
    <property type="project" value="UniProtKB-SubCell"/>
</dbReference>
<gene>
    <name evidence="8" type="ORF">DEA37_0004025</name>
</gene>
<feature type="domain" description="Prospero" evidence="7">
    <location>
        <begin position="1"/>
        <end position="92"/>
    </location>
</feature>
<dbReference type="GO" id="GO:0000981">
    <property type="term" value="F:DNA-binding transcription factor activity, RNA polymerase II-specific"/>
    <property type="evidence" value="ECO:0007669"/>
    <property type="project" value="TreeGrafter"/>
</dbReference>
<keyword evidence="4" id="KW-0371">Homeobox</keyword>
<dbReference type="PROSITE" id="PS51818">
    <property type="entry name" value="HOMEO_PROSPERO"/>
    <property type="match status" value="1"/>
</dbReference>
<dbReference type="PANTHER" id="PTHR12198:SF0">
    <property type="entry name" value="HOMEOBOX PROTEIN PROSPERO"/>
    <property type="match status" value="1"/>
</dbReference>
<evidence type="ECO:0000313" key="9">
    <source>
        <dbReference type="Proteomes" id="UP000324629"/>
    </source>
</evidence>
<dbReference type="GO" id="GO:0007399">
    <property type="term" value="P:nervous system development"/>
    <property type="evidence" value="ECO:0007669"/>
    <property type="project" value="UniProtKB-ARBA"/>
</dbReference>
<evidence type="ECO:0000313" key="8">
    <source>
        <dbReference type="EMBL" id="KAA3678146.1"/>
    </source>
</evidence>
<dbReference type="GO" id="GO:0048468">
    <property type="term" value="P:cell development"/>
    <property type="evidence" value="ECO:0007669"/>
    <property type="project" value="UniProtKB-ARBA"/>
</dbReference>
<evidence type="ECO:0000256" key="5">
    <source>
        <dbReference type="ARBA" id="ARBA00023163"/>
    </source>
</evidence>
<name>A0A5J4NRC9_9TREM</name>